<evidence type="ECO:0000313" key="4">
    <source>
        <dbReference type="Proteomes" id="UP000234483"/>
    </source>
</evidence>
<dbReference type="Proteomes" id="UP000281192">
    <property type="component" value="Chromosome"/>
</dbReference>
<dbReference type="Gene3D" id="3.30.450.150">
    <property type="entry name" value="Haem-degrading domain"/>
    <property type="match status" value="1"/>
</dbReference>
<dbReference type="PIRSF" id="PIRSF008757">
    <property type="entry name" value="UCP008757"/>
    <property type="match status" value="1"/>
</dbReference>
<dbReference type="EMBL" id="CP026100">
    <property type="protein sequence ID" value="AYV48817.1"/>
    <property type="molecule type" value="Genomic_DNA"/>
</dbReference>
<dbReference type="Pfam" id="PF03928">
    <property type="entry name" value="HbpS-like"/>
    <property type="match status" value="1"/>
</dbReference>
<accession>A0A2N5CQS6</accession>
<dbReference type="AlphaFoldDB" id="A0A2N5CQS6"/>
<dbReference type="EMBL" id="PJRQ01000038">
    <property type="protein sequence ID" value="PLR10349.1"/>
    <property type="molecule type" value="Genomic_DNA"/>
</dbReference>
<protein>
    <recommendedName>
        <fullName evidence="1">UPF0303 protein C1707_22570</fullName>
    </recommendedName>
</protein>
<dbReference type="InterPro" id="IPR005624">
    <property type="entry name" value="PduO/GlcC-like"/>
</dbReference>
<evidence type="ECO:0000256" key="1">
    <source>
        <dbReference type="HAMAP-Rule" id="MF_00761"/>
    </source>
</evidence>
<evidence type="ECO:0000313" key="2">
    <source>
        <dbReference type="EMBL" id="AYV48817.1"/>
    </source>
</evidence>
<dbReference type="Proteomes" id="UP000234483">
    <property type="component" value="Unassembled WGS sequence"/>
</dbReference>
<dbReference type="InterPro" id="IPR010371">
    <property type="entry name" value="YBR137W-like"/>
</dbReference>
<dbReference type="HAMAP" id="MF_00761">
    <property type="entry name" value="UPF0303"/>
    <property type="match status" value="1"/>
</dbReference>
<proteinExistence type="inferred from homology"/>
<keyword evidence="5" id="KW-1185">Reference proteome</keyword>
<sequence length="165" mass="17544">MSRQDDLDRIAAQEAVLVFPRFDLDAAWALGAGLRDAALARKAPLAIDISLRDRPLFHAALPGSTGENADWIRRKRNTVLHFSKSSYGMGLSLAAKGETLEAKHGLPTRDYAAHGGGFPLLVKGLGCIGAVTVSGLPQRQDHVLVVEALALVLGKELDDLALAEG</sequence>
<dbReference type="RefSeq" id="WP_101714310.1">
    <property type="nucleotide sequence ID" value="NZ_CP026100.1"/>
</dbReference>
<dbReference type="OrthoDB" id="9815315at2"/>
<reference evidence="2 5" key="2">
    <citation type="submission" date="2018-01" db="EMBL/GenBank/DDBJ databases">
        <title>Complete genome sequence of Caulobacter flavus RHGG3.</title>
        <authorList>
            <person name="Yang E."/>
        </authorList>
    </citation>
    <scope>NUCLEOTIDE SEQUENCE [LARGE SCALE GENOMIC DNA]</scope>
    <source>
        <strain evidence="2 5">RHGG3</strain>
    </source>
</reference>
<evidence type="ECO:0000313" key="3">
    <source>
        <dbReference type="EMBL" id="PLR10349.1"/>
    </source>
</evidence>
<dbReference type="NCBIfam" id="NF002696">
    <property type="entry name" value="PRK02487.1-5"/>
    <property type="match status" value="1"/>
</dbReference>
<organism evidence="3 4">
    <name type="scientific">Caulobacter flavus</name>
    <dbReference type="NCBI Taxonomy" id="1679497"/>
    <lineage>
        <taxon>Bacteria</taxon>
        <taxon>Pseudomonadati</taxon>
        <taxon>Pseudomonadota</taxon>
        <taxon>Alphaproteobacteria</taxon>
        <taxon>Caulobacterales</taxon>
        <taxon>Caulobacteraceae</taxon>
        <taxon>Caulobacter</taxon>
    </lineage>
</organism>
<dbReference type="InterPro" id="IPR038084">
    <property type="entry name" value="PduO/GlcC-like_sf"/>
</dbReference>
<dbReference type="SUPFAM" id="SSF143744">
    <property type="entry name" value="GlcG-like"/>
    <property type="match status" value="1"/>
</dbReference>
<dbReference type="PANTHER" id="PTHR28255">
    <property type="match status" value="1"/>
</dbReference>
<dbReference type="KEGG" id="cfh:C1707_22570"/>
<dbReference type="PANTHER" id="PTHR28255:SF1">
    <property type="entry name" value="UPF0303 PROTEIN YBR137W"/>
    <property type="match status" value="1"/>
</dbReference>
<comment type="similarity">
    <text evidence="1">Belongs to the UPF0303 family.</text>
</comment>
<name>A0A2N5CQS6_9CAUL</name>
<evidence type="ECO:0000313" key="5">
    <source>
        <dbReference type="Proteomes" id="UP000281192"/>
    </source>
</evidence>
<reference evidence="3 4" key="1">
    <citation type="submission" date="2017-12" db="EMBL/GenBank/DDBJ databases">
        <title>The genome sequence of Caulobacter flavus CGMCC1 15093.</title>
        <authorList>
            <person name="Gao J."/>
            <person name="Mao X."/>
            <person name="Sun J."/>
        </authorList>
    </citation>
    <scope>NUCLEOTIDE SEQUENCE [LARGE SCALE GENOMIC DNA]</scope>
    <source>
        <strain evidence="3 4">CGMCC1 15093</strain>
    </source>
</reference>
<gene>
    <name evidence="2" type="ORF">C1707_22570</name>
    <name evidence="3" type="ORF">CFHF_17735</name>
</gene>